<dbReference type="EMBL" id="CP104013">
    <property type="protein sequence ID" value="UYP48380.1"/>
    <property type="molecule type" value="Genomic_DNA"/>
</dbReference>
<dbReference type="Proteomes" id="UP001208689">
    <property type="component" value="Chromosome"/>
</dbReference>
<keyword evidence="1" id="KW-0547">Nucleotide-binding</keyword>
<reference evidence="3" key="1">
    <citation type="submission" date="2022-09" db="EMBL/GenBank/DDBJ databases">
        <title>Actin cytoskeleton and complex cell architecture in an #Asgard archaeon.</title>
        <authorList>
            <person name="Ponce Toledo R.I."/>
            <person name="Schleper C."/>
            <person name="Rodrigues Oliveira T."/>
            <person name="Wollweber F."/>
            <person name="Xu J."/>
            <person name="Rittmann S."/>
            <person name="Klingl A."/>
            <person name="Pilhofer M."/>
        </authorList>
    </citation>
    <scope>NUCLEOTIDE SEQUENCE</scope>
    <source>
        <strain evidence="3">B-35</strain>
    </source>
</reference>
<sequence>MINKNESEKVSSYPFNDLLVKGCVFSIYSDMGPEAILCYPLPKDTSFSLLDLSSHISSFSQRNYMQVAVKSISLLLTDYSFEDKSNNYLENIHIFGVLPYPDMKCVGLTYFCYYFSSKSDQYIPATITLFVHEDHRNFIYDAFDRLKQDIQNFTSSLIKVCQDHHISSELGAQDFWVENLPRFINFFQKIEKIQSKPISPITQKRRIKILFTGLENTGKTSFLLTIKREFSALPSLLPTTEPTKDSLDFLGTTIMKWDIPGQKVLRDAILKNAERYLYDSDVIYYFIDIQDPQIADSKIFLSQIVSSLSLSGIKVPIIFILTKCDEDIIHSSKIANQIQHVKTIFSNIVKDVPHKYFETSIFSDYSILNAFSYGIRQLSPNKEMLEHLMWEFIGRLGMITGLLLNENGIVIASADISDGDTTNKFPHSRIFEIAAPQFTTIARQFTQYNPHKRNDLIKYQFSNDDIVLLKKFKILDFMFFSLFYTKKLESVDQLEQNFPVFIEKIKNLIEMYIS</sequence>
<evidence type="ECO:0000313" key="4">
    <source>
        <dbReference type="Proteomes" id="UP001208689"/>
    </source>
</evidence>
<dbReference type="SUPFAM" id="SSF52540">
    <property type="entry name" value="P-loop containing nucleoside triphosphate hydrolases"/>
    <property type="match status" value="1"/>
</dbReference>
<dbReference type="PANTHER" id="PTHR11259">
    <property type="entry name" value="RAS-RELATED GTP BINDING RAG/GTR YEAST"/>
    <property type="match status" value="1"/>
</dbReference>
<protein>
    <submittedName>
        <fullName evidence="3">Uncharacterized protein</fullName>
    </submittedName>
</protein>
<evidence type="ECO:0000256" key="2">
    <source>
        <dbReference type="ARBA" id="ARBA00023134"/>
    </source>
</evidence>
<evidence type="ECO:0000313" key="3">
    <source>
        <dbReference type="EMBL" id="UYP48380.1"/>
    </source>
</evidence>
<dbReference type="PANTHER" id="PTHR11259:SF2">
    <property type="entry name" value="GH16429P"/>
    <property type="match status" value="1"/>
</dbReference>
<accession>A0ABY6HY75</accession>
<proteinExistence type="predicted"/>
<dbReference type="Pfam" id="PF04670">
    <property type="entry name" value="Gtr1_RagA"/>
    <property type="match status" value="1"/>
</dbReference>
<keyword evidence="2" id="KW-0342">GTP-binding</keyword>
<evidence type="ECO:0000256" key="1">
    <source>
        <dbReference type="ARBA" id="ARBA00022741"/>
    </source>
</evidence>
<keyword evidence="4" id="KW-1185">Reference proteome</keyword>
<dbReference type="Gene3D" id="3.40.50.300">
    <property type="entry name" value="P-loop containing nucleotide triphosphate hydrolases"/>
    <property type="match status" value="1"/>
</dbReference>
<gene>
    <name evidence="3" type="ORF">NEF87_004665</name>
</gene>
<name>A0ABY6HY75_9ARCH</name>
<dbReference type="InterPro" id="IPR027417">
    <property type="entry name" value="P-loop_NTPase"/>
</dbReference>
<organism evidence="3 4">
    <name type="scientific">Candidatus Lokiarchaeum ossiferum</name>
    <dbReference type="NCBI Taxonomy" id="2951803"/>
    <lineage>
        <taxon>Archaea</taxon>
        <taxon>Promethearchaeati</taxon>
        <taxon>Promethearchaeota</taxon>
        <taxon>Promethearchaeia</taxon>
        <taxon>Promethearchaeales</taxon>
        <taxon>Promethearchaeaceae</taxon>
        <taxon>Candidatus Lokiarchaeum</taxon>
    </lineage>
</organism>
<dbReference type="InterPro" id="IPR006762">
    <property type="entry name" value="Gtr1_RagA"/>
</dbReference>